<evidence type="ECO:0008006" key="5">
    <source>
        <dbReference type="Google" id="ProtNLM"/>
    </source>
</evidence>
<evidence type="ECO:0000313" key="3">
    <source>
        <dbReference type="Ensembl" id="ENSNFUP00015005128.1"/>
    </source>
</evidence>
<sequence length="617" mass="69962">MDGLRGPGGVGCLVIVLHVLAVIALRAHFCWGLTEGQVLEEGVMGHLELVSSMSNRTQGTFTCRANDACYLGNLTSTGKMYRCRGCLKIRGRVISPGVLVQGSTVTFNSAARICAYHQGNGTCIQNGTNWSMKVDHDFWIRNGTVITGGHAYLYIFWVLPDTARATQTAVAPLVHTCQQMGQIRVAEYVRWTVKFPPIPPCNRRRRAWYDTVLGGTGTLYGLANTADNEVTRTMLSNTGEYTAQAVTKTARWMPSTVSSQLEGSDVWKSVFKWNLKLWNETYDALHNLSHIGNWTVCSLQTIHAETQRNRFQIQVMSNNYHAWRTLWNISSSLWLQLHAEMTICNKSMCTGYWDQYNMTSVMTVCRYQILPVITTKGFWYLHVSGEWWDVKTNRTYEVKHCDETDKGLACPLVKGHNNPCFTDSRVVLCDWTVTPPEEQFWQVGPNTLCVATMTNSPQVPSVPFSGCLKGIHMWEWNNVTYWLSNYTVSSRLTKIQWEVLHSPWTLSLERFKCALDGSTEVAKLIDSHRSNLSRLMVSTLVAQGEIKHVATLIEQASAHHWWDIFTGMSSTANKVLIPPMIAALIIISILTLCNLIICWYVIRLRREINWVIMQRLR</sequence>
<keyword evidence="2" id="KW-0732">Signal</keyword>
<dbReference type="AlphaFoldDB" id="A0A8C6KHW0"/>
<name>A0A8C6KHW0_NOTFU</name>
<evidence type="ECO:0000256" key="1">
    <source>
        <dbReference type="SAM" id="Phobius"/>
    </source>
</evidence>
<feature type="signal peptide" evidence="2">
    <location>
        <begin position="1"/>
        <end position="32"/>
    </location>
</feature>
<reference evidence="3" key="2">
    <citation type="submission" date="2025-08" db="UniProtKB">
        <authorList>
            <consortium name="Ensembl"/>
        </authorList>
    </citation>
    <scope>IDENTIFICATION</scope>
</reference>
<protein>
    <recommendedName>
        <fullName evidence="5">Envelope glycoprotein</fullName>
    </recommendedName>
</protein>
<dbReference type="GeneTree" id="ENSGT01020000230661"/>
<keyword evidence="1" id="KW-0472">Membrane</keyword>
<keyword evidence="1" id="KW-1133">Transmembrane helix</keyword>
<keyword evidence="4" id="KW-1185">Reference proteome</keyword>
<organism evidence="3 4">
    <name type="scientific">Nothobranchius furzeri</name>
    <name type="common">Turquoise killifish</name>
    <dbReference type="NCBI Taxonomy" id="105023"/>
    <lineage>
        <taxon>Eukaryota</taxon>
        <taxon>Metazoa</taxon>
        <taxon>Chordata</taxon>
        <taxon>Craniata</taxon>
        <taxon>Vertebrata</taxon>
        <taxon>Euteleostomi</taxon>
        <taxon>Actinopterygii</taxon>
        <taxon>Neopterygii</taxon>
        <taxon>Teleostei</taxon>
        <taxon>Neoteleostei</taxon>
        <taxon>Acanthomorphata</taxon>
        <taxon>Ovalentaria</taxon>
        <taxon>Atherinomorphae</taxon>
        <taxon>Cyprinodontiformes</taxon>
        <taxon>Nothobranchiidae</taxon>
        <taxon>Nothobranchius</taxon>
    </lineage>
</organism>
<accession>A0A8C6KHW0</accession>
<reference evidence="3" key="3">
    <citation type="submission" date="2025-09" db="UniProtKB">
        <authorList>
            <consortium name="Ensembl"/>
        </authorList>
    </citation>
    <scope>IDENTIFICATION</scope>
</reference>
<evidence type="ECO:0000256" key="2">
    <source>
        <dbReference type="SAM" id="SignalP"/>
    </source>
</evidence>
<dbReference type="Ensembl" id="ENSNFUT00015005411.1">
    <property type="protein sequence ID" value="ENSNFUP00015005128.1"/>
    <property type="gene ID" value="ENSNFUG00015002575.1"/>
</dbReference>
<feature type="chain" id="PRO_5034274883" description="Envelope glycoprotein" evidence="2">
    <location>
        <begin position="33"/>
        <end position="617"/>
    </location>
</feature>
<evidence type="ECO:0000313" key="4">
    <source>
        <dbReference type="Proteomes" id="UP000694548"/>
    </source>
</evidence>
<keyword evidence="1" id="KW-0812">Transmembrane</keyword>
<feature type="transmembrane region" description="Helical" evidence="1">
    <location>
        <begin position="580"/>
        <end position="602"/>
    </location>
</feature>
<reference evidence="3" key="1">
    <citation type="submission" date="2014-08" db="EMBL/GenBank/DDBJ databases">
        <authorList>
            <person name="Senf B."/>
            <person name="Petzold A."/>
            <person name="Downie B.R."/>
            <person name="Koch P."/>
            <person name="Platzer M."/>
        </authorList>
    </citation>
    <scope>NUCLEOTIDE SEQUENCE [LARGE SCALE GENOMIC DNA]</scope>
    <source>
        <strain evidence="3">GRZ</strain>
    </source>
</reference>
<dbReference type="Proteomes" id="UP000694548">
    <property type="component" value="Chromosome sgr01"/>
</dbReference>
<proteinExistence type="predicted"/>